<protein>
    <submittedName>
        <fullName evidence="9">4Fe-4S ferredoxin iron-sulfur binding domain protein</fullName>
    </submittedName>
</protein>
<dbReference type="Pfam" id="PF13247">
    <property type="entry name" value="Fer4_11"/>
    <property type="match status" value="1"/>
</dbReference>
<dbReference type="InterPro" id="IPR017896">
    <property type="entry name" value="4Fe4S_Fe-S-bd"/>
</dbReference>
<evidence type="ECO:0000256" key="1">
    <source>
        <dbReference type="ARBA" id="ARBA00004196"/>
    </source>
</evidence>
<dbReference type="PANTHER" id="PTHR43545">
    <property type="entry name" value="FORMATE DEHYDROGENASE, NITRATE-INDUCIBLE, IRON-SULFUR SUBUNIT"/>
    <property type="match status" value="1"/>
</dbReference>
<gene>
    <name evidence="9" type="ordered locus">Plabr_3252</name>
</gene>
<comment type="subcellular location">
    <subcellularLocation>
        <location evidence="1">Cell envelope</location>
    </subcellularLocation>
</comment>
<dbReference type="InterPro" id="IPR007059">
    <property type="entry name" value="DmsC"/>
</dbReference>
<keyword evidence="7" id="KW-0812">Transmembrane</keyword>
<feature type="transmembrane region" description="Helical" evidence="7">
    <location>
        <begin position="415"/>
        <end position="437"/>
    </location>
</feature>
<feature type="domain" description="4Fe-4S ferredoxin-type" evidence="8">
    <location>
        <begin position="112"/>
        <end position="143"/>
    </location>
</feature>
<sequence length="558" mass="59609">MSQTTTLPQPTQSVGAQSDLLSLLLADQQDLSAVERFAQFEQNGIACHASQFESLLPITPLEAGEQYAFQVDLDRCSGCKACVTACHNLNGLDDQEAWRDVGLLFSTASDRPGLQHVTSACHHCVNPACMNACPTNAYEKDPITGIVKHLDDQCFGCQYCTLACPYGVPKYNADKGIVRKCDMCSQRLSNNEAPACAQACPHDAISITKVRQEDAEKKASAGEFLPGTHRPGYTVPTTVFKSSQLDNHSLQRGDDDTPEPEHMHLPLVLMLVLIQVSVGAFLIAPFATAAAGLSDMLPWIAAAAFGISQAALAASTAHLGRPMYAFRGILGFAHSWMSREIVAFGAYTSAAGSYVASLWIPPEWLPFSEPTMTMLQTGLQAGAVLTGLAGILCSVKIYSCTERTFWNFADTASKFLLTAVSGGAAFVLAACTALSLLGPWKTASLSQVLPTLSLILAISLLAKLAIELRILHSNDTSQRRSAQLLNGPLNSLFSSRLTCSAVAFLFCVCLLVGPNMNNEFSIAIIATCCLIATLLGEFAERALFFGAVIPLKMPGGVL</sequence>
<dbReference type="GO" id="GO:0019645">
    <property type="term" value="P:anaerobic electron transport chain"/>
    <property type="evidence" value="ECO:0007669"/>
    <property type="project" value="InterPro"/>
</dbReference>
<dbReference type="KEGG" id="pbs:Plabr_3252"/>
<dbReference type="Gene3D" id="3.30.70.20">
    <property type="match status" value="2"/>
</dbReference>
<keyword evidence="5" id="KW-0408">Iron</keyword>
<name>F0SK92_RUBBR</name>
<dbReference type="GO" id="GO:0051539">
    <property type="term" value="F:4 iron, 4 sulfur cluster binding"/>
    <property type="evidence" value="ECO:0007669"/>
    <property type="project" value="UniProtKB-KW"/>
</dbReference>
<dbReference type="SUPFAM" id="SSF54862">
    <property type="entry name" value="4Fe-4S ferredoxins"/>
    <property type="match status" value="1"/>
</dbReference>
<feature type="transmembrane region" description="Helical" evidence="7">
    <location>
        <begin position="449"/>
        <end position="471"/>
    </location>
</feature>
<keyword evidence="10" id="KW-1185">Reference proteome</keyword>
<evidence type="ECO:0000256" key="3">
    <source>
        <dbReference type="ARBA" id="ARBA00022723"/>
    </source>
</evidence>
<evidence type="ECO:0000256" key="2">
    <source>
        <dbReference type="ARBA" id="ARBA00022485"/>
    </source>
</evidence>
<keyword evidence="2" id="KW-0004">4Fe-4S</keyword>
<proteinExistence type="predicted"/>
<dbReference type="STRING" id="756272.Plabr_3252"/>
<dbReference type="Proteomes" id="UP000006860">
    <property type="component" value="Chromosome"/>
</dbReference>
<dbReference type="GO" id="GO:0016020">
    <property type="term" value="C:membrane"/>
    <property type="evidence" value="ECO:0007669"/>
    <property type="project" value="InterPro"/>
</dbReference>
<evidence type="ECO:0000259" key="8">
    <source>
        <dbReference type="PROSITE" id="PS51379"/>
    </source>
</evidence>
<feature type="transmembrane region" description="Helical" evidence="7">
    <location>
        <begin position="520"/>
        <end position="539"/>
    </location>
</feature>
<evidence type="ECO:0000256" key="4">
    <source>
        <dbReference type="ARBA" id="ARBA00022737"/>
    </source>
</evidence>
<dbReference type="eggNOG" id="COG3302">
    <property type="taxonomic scope" value="Bacteria"/>
</dbReference>
<reference evidence="10" key="1">
    <citation type="submission" date="2011-02" db="EMBL/GenBank/DDBJ databases">
        <title>The complete genome of Planctomyces brasiliensis DSM 5305.</title>
        <authorList>
            <person name="Lucas S."/>
            <person name="Copeland A."/>
            <person name="Lapidus A."/>
            <person name="Bruce D."/>
            <person name="Goodwin L."/>
            <person name="Pitluck S."/>
            <person name="Kyrpides N."/>
            <person name="Mavromatis K."/>
            <person name="Pagani I."/>
            <person name="Ivanova N."/>
            <person name="Ovchinnikova G."/>
            <person name="Lu M."/>
            <person name="Detter J.C."/>
            <person name="Han C."/>
            <person name="Land M."/>
            <person name="Hauser L."/>
            <person name="Markowitz V."/>
            <person name="Cheng J.-F."/>
            <person name="Hugenholtz P."/>
            <person name="Woyke T."/>
            <person name="Wu D."/>
            <person name="Tindall B."/>
            <person name="Pomrenke H.G."/>
            <person name="Brambilla E."/>
            <person name="Klenk H.-P."/>
            <person name="Eisen J.A."/>
        </authorList>
    </citation>
    <scope>NUCLEOTIDE SEQUENCE [LARGE SCALE GENOMIC DNA]</scope>
    <source>
        <strain evidence="10">ATCC 49424 / DSM 5305 / JCM 21570 / NBRC 103401 / IFAM 1448</strain>
    </source>
</reference>
<keyword evidence="7" id="KW-1133">Transmembrane helix</keyword>
<dbReference type="OrthoDB" id="9810688at2"/>
<evidence type="ECO:0000313" key="9">
    <source>
        <dbReference type="EMBL" id="ADY60849.1"/>
    </source>
</evidence>
<dbReference type="PANTHER" id="PTHR43545:SF6">
    <property type="entry name" value="FORMATE DEHYDROGENASE, NITRATE-INDUCIBLE, IRON-SULFUR SUBUNIT"/>
    <property type="match status" value="1"/>
</dbReference>
<keyword evidence="6" id="KW-0411">Iron-sulfur</keyword>
<dbReference type="EMBL" id="CP002546">
    <property type="protein sequence ID" value="ADY60849.1"/>
    <property type="molecule type" value="Genomic_DNA"/>
</dbReference>
<evidence type="ECO:0000256" key="7">
    <source>
        <dbReference type="SAM" id="Phobius"/>
    </source>
</evidence>
<evidence type="ECO:0000313" key="10">
    <source>
        <dbReference type="Proteomes" id="UP000006860"/>
    </source>
</evidence>
<evidence type="ECO:0000256" key="6">
    <source>
        <dbReference type="ARBA" id="ARBA00023014"/>
    </source>
</evidence>
<dbReference type="GO" id="GO:0046872">
    <property type="term" value="F:metal ion binding"/>
    <property type="evidence" value="ECO:0007669"/>
    <property type="project" value="UniProtKB-KW"/>
</dbReference>
<evidence type="ECO:0000256" key="5">
    <source>
        <dbReference type="ARBA" id="ARBA00023004"/>
    </source>
</evidence>
<keyword evidence="3" id="KW-0479">Metal-binding</keyword>
<dbReference type="PROSITE" id="PS00198">
    <property type="entry name" value="4FE4S_FER_1"/>
    <property type="match status" value="1"/>
</dbReference>
<feature type="domain" description="4Fe-4S ferredoxin-type" evidence="8">
    <location>
        <begin position="145"/>
        <end position="174"/>
    </location>
</feature>
<dbReference type="eggNOG" id="COG0437">
    <property type="taxonomic scope" value="Bacteria"/>
</dbReference>
<dbReference type="Pfam" id="PF04976">
    <property type="entry name" value="DmsC"/>
    <property type="match status" value="1"/>
</dbReference>
<dbReference type="GO" id="GO:0030313">
    <property type="term" value="C:cell envelope"/>
    <property type="evidence" value="ECO:0007669"/>
    <property type="project" value="UniProtKB-SubCell"/>
</dbReference>
<accession>F0SK92</accession>
<dbReference type="InterPro" id="IPR017900">
    <property type="entry name" value="4Fe4S_Fe_S_CS"/>
</dbReference>
<feature type="transmembrane region" description="Helical" evidence="7">
    <location>
        <begin position="267"/>
        <end position="287"/>
    </location>
</feature>
<dbReference type="AlphaFoldDB" id="F0SK92"/>
<keyword evidence="4" id="KW-0677">Repeat</keyword>
<feature type="transmembrane region" description="Helical" evidence="7">
    <location>
        <begin position="341"/>
        <end position="360"/>
    </location>
</feature>
<feature type="domain" description="4Fe-4S ferredoxin-type" evidence="8">
    <location>
        <begin position="67"/>
        <end position="97"/>
    </location>
</feature>
<feature type="transmembrane region" description="Helical" evidence="7">
    <location>
        <begin position="299"/>
        <end position="320"/>
    </location>
</feature>
<dbReference type="RefSeq" id="WP_013629569.1">
    <property type="nucleotide sequence ID" value="NC_015174.1"/>
</dbReference>
<dbReference type="PROSITE" id="PS51379">
    <property type="entry name" value="4FE4S_FER_2"/>
    <property type="match status" value="3"/>
</dbReference>
<dbReference type="CDD" id="cd16371">
    <property type="entry name" value="DMSOR_beta_like"/>
    <property type="match status" value="1"/>
</dbReference>
<dbReference type="HOGENOM" id="CLU_029605_0_0_0"/>
<keyword evidence="7" id="KW-0472">Membrane</keyword>
<dbReference type="InterPro" id="IPR051555">
    <property type="entry name" value="FDH_Electron_Transfer_Unit"/>
</dbReference>
<organism evidence="9 10">
    <name type="scientific">Rubinisphaera brasiliensis (strain ATCC 49424 / DSM 5305 / JCM 21570 / IAM 15109 / NBRC 103401 / IFAM 1448)</name>
    <name type="common">Planctomyces brasiliensis</name>
    <dbReference type="NCBI Taxonomy" id="756272"/>
    <lineage>
        <taxon>Bacteria</taxon>
        <taxon>Pseudomonadati</taxon>
        <taxon>Planctomycetota</taxon>
        <taxon>Planctomycetia</taxon>
        <taxon>Planctomycetales</taxon>
        <taxon>Planctomycetaceae</taxon>
        <taxon>Rubinisphaera</taxon>
    </lineage>
</organism>
<feature type="transmembrane region" description="Helical" evidence="7">
    <location>
        <begin position="492"/>
        <end position="514"/>
    </location>
</feature>
<feature type="transmembrane region" description="Helical" evidence="7">
    <location>
        <begin position="372"/>
        <end position="395"/>
    </location>
</feature>